<dbReference type="Pfam" id="PF00703">
    <property type="entry name" value="Glyco_hydro_2"/>
    <property type="match status" value="1"/>
</dbReference>
<keyword evidence="10" id="KW-1185">Reference proteome</keyword>
<sequence length="838" mass="92861">MRTDPIHDAWTVTALPATVPAGAPPAARAAVVRPMPAQVPGSFHTDLLAAGIIPDPYLDANESTLRWMFGIDWQYRRPLLLRPAVLGERIDLVFDGLDTVATIALGGAELGRTANMHRSYRFDVTSLADGIERDLVVDLASATNYANKQRDRLGNRPSPYGTPFQFIRKMACSFGWDWGPDLRTAGIWKGVRVERWHTARIAQVRPLVTVDLDGEHATVAPGRVEAHIELERAGTAETPLLVVVEVGRHHRSTAIVGPGETAVTVVVDVPDAPVWWPAGYGDQPLTDLTVTVSADEQRLDRWERRIGFRNVSVDTSEDEFGSAFTVVVNGRPIFVKGVNWIPDDHFLTRITRDRLAVRLDQAAAAHVNLVRIWGGGIYESEDFYSLCDERGLLVWQDFLLACAAYPEEEPLRAEIEAEARENIVRLMPHPSLAIWCGGNENLWGYEDWSWKVFLWQPGGIPKSWGEHYARELFPRLVRELDPTRPYTDNSPCSPDRVHPNDPDRGTHHQWEVWNRVDYTVYRSEVPRFCSEFGFQGPPNWRTLDDWVHPSDSALTKSDPVFLVHQKAEDGNGKLDRGTRPHLGVPDDFTDWHWAAQLNQARAVAYGIEHYRSWWPRTAGSIVWQLNDCWPVTSWSAIDSEQRLKPLWFALRDAHAPQLLTVVDRAGVLSVAVVNDTDEPLEGALVLSRQKFDGAVLADASLPVAVGARAVQVLALPGEVAAADDERRETLIGTLGELSFVHLFVEPVDADLDPAPLDAQAVRIDGGYRVDVTARSLAIAIHLHADRIAPDATVDRGLVNLPAGSTASFVVTTALPQATVDLTAPPILRTANDLTALSG</sequence>
<evidence type="ECO:0000259" key="7">
    <source>
        <dbReference type="Pfam" id="PF00703"/>
    </source>
</evidence>
<dbReference type="GO" id="GO:0005975">
    <property type="term" value="P:carbohydrate metabolic process"/>
    <property type="evidence" value="ECO:0007669"/>
    <property type="project" value="InterPro"/>
</dbReference>
<evidence type="ECO:0000256" key="6">
    <source>
        <dbReference type="SAM" id="MobiDB-lite"/>
    </source>
</evidence>
<dbReference type="OrthoDB" id="9758603at2"/>
<gene>
    <name evidence="9" type="ORF">E1261_18785</name>
</gene>
<dbReference type="Gene3D" id="2.60.120.260">
    <property type="entry name" value="Galactose-binding domain-like"/>
    <property type="match status" value="1"/>
</dbReference>
<evidence type="ECO:0000256" key="1">
    <source>
        <dbReference type="ARBA" id="ARBA00000829"/>
    </source>
</evidence>
<name>A0A4R4Q0N3_9ACTN</name>
<dbReference type="FunFam" id="3.20.20.80:FF:000050">
    <property type="entry name" value="Beta-mannosidase B"/>
    <property type="match status" value="1"/>
</dbReference>
<evidence type="ECO:0000256" key="5">
    <source>
        <dbReference type="ARBA" id="ARBA00023295"/>
    </source>
</evidence>
<dbReference type="PANTHER" id="PTHR43730:SF1">
    <property type="entry name" value="BETA-MANNOSIDASE"/>
    <property type="match status" value="1"/>
</dbReference>
<dbReference type="InterPro" id="IPR013783">
    <property type="entry name" value="Ig-like_fold"/>
</dbReference>
<dbReference type="GO" id="GO:0004567">
    <property type="term" value="F:beta-mannosidase activity"/>
    <property type="evidence" value="ECO:0007669"/>
    <property type="project" value="UniProtKB-EC"/>
</dbReference>
<dbReference type="Gene3D" id="2.60.40.10">
    <property type="entry name" value="Immunoglobulins"/>
    <property type="match status" value="1"/>
</dbReference>
<dbReference type="EC" id="3.2.1.25" evidence="3"/>
<evidence type="ECO:0000313" key="9">
    <source>
        <dbReference type="EMBL" id="TDC28332.1"/>
    </source>
</evidence>
<feature type="domain" description="Beta-mannosidase-like galactose-binding" evidence="8">
    <location>
        <begin position="35"/>
        <end position="189"/>
    </location>
</feature>
<feature type="domain" description="Glycoside hydrolase family 2 immunoglobulin-like beta-sandwich" evidence="7">
    <location>
        <begin position="211"/>
        <end position="309"/>
    </location>
</feature>
<dbReference type="InterPro" id="IPR006102">
    <property type="entry name" value="Ig-like_GH2"/>
</dbReference>
<dbReference type="Gene3D" id="3.20.20.80">
    <property type="entry name" value="Glycosidases"/>
    <property type="match status" value="1"/>
</dbReference>
<comment type="caution">
    <text evidence="9">The sequence shown here is derived from an EMBL/GenBank/DDBJ whole genome shotgun (WGS) entry which is preliminary data.</text>
</comment>
<dbReference type="AlphaFoldDB" id="A0A4R4Q0N3"/>
<dbReference type="PANTHER" id="PTHR43730">
    <property type="entry name" value="BETA-MANNOSIDASE"/>
    <property type="match status" value="1"/>
</dbReference>
<dbReference type="InterPro" id="IPR036156">
    <property type="entry name" value="Beta-gal/glucu_dom_sf"/>
</dbReference>
<evidence type="ECO:0000256" key="3">
    <source>
        <dbReference type="ARBA" id="ARBA00012754"/>
    </source>
</evidence>
<dbReference type="InterPro" id="IPR008979">
    <property type="entry name" value="Galactose-bd-like_sf"/>
</dbReference>
<dbReference type="Pfam" id="PF22666">
    <property type="entry name" value="Glyco_hydro_2_N2"/>
    <property type="match status" value="1"/>
</dbReference>
<dbReference type="Proteomes" id="UP000295075">
    <property type="component" value="Unassembled WGS sequence"/>
</dbReference>
<comment type="similarity">
    <text evidence="2">Belongs to the glycosyl hydrolase 2 family.</text>
</comment>
<evidence type="ECO:0000256" key="4">
    <source>
        <dbReference type="ARBA" id="ARBA00022801"/>
    </source>
</evidence>
<feature type="compositionally biased region" description="Basic and acidic residues" evidence="6">
    <location>
        <begin position="495"/>
        <end position="504"/>
    </location>
</feature>
<dbReference type="InterPro" id="IPR017853">
    <property type="entry name" value="GH"/>
</dbReference>
<dbReference type="GO" id="GO:0006516">
    <property type="term" value="P:glycoprotein catabolic process"/>
    <property type="evidence" value="ECO:0007669"/>
    <property type="project" value="TreeGrafter"/>
</dbReference>
<accession>A0A4R4Q0N3</accession>
<organism evidence="9 10">
    <name type="scientific">Kribbella albertanoniae</name>
    <dbReference type="NCBI Taxonomy" id="1266829"/>
    <lineage>
        <taxon>Bacteria</taxon>
        <taxon>Bacillati</taxon>
        <taxon>Actinomycetota</taxon>
        <taxon>Actinomycetes</taxon>
        <taxon>Propionibacteriales</taxon>
        <taxon>Kribbellaceae</taxon>
        <taxon>Kribbella</taxon>
    </lineage>
</organism>
<keyword evidence="4 9" id="KW-0378">Hydrolase</keyword>
<comment type="catalytic activity">
    <reaction evidence="1">
        <text>Hydrolysis of terminal, non-reducing beta-D-mannose residues in beta-D-mannosides.</text>
        <dbReference type="EC" id="3.2.1.25"/>
    </reaction>
</comment>
<dbReference type="RefSeq" id="WP_132408180.1">
    <property type="nucleotide sequence ID" value="NZ_SMKA01000079.1"/>
</dbReference>
<evidence type="ECO:0000313" key="10">
    <source>
        <dbReference type="Proteomes" id="UP000295075"/>
    </source>
</evidence>
<proteinExistence type="inferred from homology"/>
<keyword evidence="5" id="KW-0326">Glycosidase</keyword>
<dbReference type="SUPFAM" id="SSF51445">
    <property type="entry name" value="(Trans)glycosidases"/>
    <property type="match status" value="1"/>
</dbReference>
<dbReference type="EMBL" id="SMKA01000079">
    <property type="protein sequence ID" value="TDC28332.1"/>
    <property type="molecule type" value="Genomic_DNA"/>
</dbReference>
<feature type="region of interest" description="Disordered" evidence="6">
    <location>
        <begin position="485"/>
        <end position="504"/>
    </location>
</feature>
<dbReference type="InterPro" id="IPR050887">
    <property type="entry name" value="Beta-mannosidase_GH2"/>
</dbReference>
<dbReference type="SUPFAM" id="SSF49303">
    <property type="entry name" value="beta-Galactosidase/glucuronidase domain"/>
    <property type="match status" value="1"/>
</dbReference>
<reference evidence="9 10" key="1">
    <citation type="submission" date="2019-03" db="EMBL/GenBank/DDBJ databases">
        <title>Draft genome sequences of novel Actinobacteria.</title>
        <authorList>
            <person name="Sahin N."/>
            <person name="Ay H."/>
            <person name="Saygin H."/>
        </authorList>
    </citation>
    <scope>NUCLEOTIDE SEQUENCE [LARGE SCALE GENOMIC DNA]</scope>
    <source>
        <strain evidence="9 10">JCM 30547</strain>
    </source>
</reference>
<dbReference type="SUPFAM" id="SSF49785">
    <property type="entry name" value="Galactose-binding domain-like"/>
    <property type="match status" value="1"/>
</dbReference>
<evidence type="ECO:0000256" key="2">
    <source>
        <dbReference type="ARBA" id="ARBA00007401"/>
    </source>
</evidence>
<dbReference type="InterPro" id="IPR054593">
    <property type="entry name" value="Beta-mannosidase-like_N2"/>
</dbReference>
<evidence type="ECO:0000259" key="8">
    <source>
        <dbReference type="Pfam" id="PF22666"/>
    </source>
</evidence>
<protein>
    <recommendedName>
        <fullName evidence="3">beta-mannosidase</fullName>
        <ecNumber evidence="3">3.2.1.25</ecNumber>
    </recommendedName>
</protein>